<dbReference type="CTD" id="20320712"/>
<keyword evidence="2" id="KW-1185">Reference proteome</keyword>
<organism evidence="1 2">
    <name type="scientific">Opisthorchis viverrini</name>
    <name type="common">Southeast Asian liver fluke</name>
    <dbReference type="NCBI Taxonomy" id="6198"/>
    <lineage>
        <taxon>Eukaryota</taxon>
        <taxon>Metazoa</taxon>
        <taxon>Spiralia</taxon>
        <taxon>Lophotrochozoa</taxon>
        <taxon>Platyhelminthes</taxon>
        <taxon>Trematoda</taxon>
        <taxon>Digenea</taxon>
        <taxon>Opisthorchiida</taxon>
        <taxon>Opisthorchiata</taxon>
        <taxon>Opisthorchiidae</taxon>
        <taxon>Opisthorchis</taxon>
    </lineage>
</organism>
<evidence type="ECO:0000313" key="2">
    <source>
        <dbReference type="Proteomes" id="UP000054324"/>
    </source>
</evidence>
<sequence>MLHKRKLVDQCTTHKVDENLSTAHDRFRPSWSSLGTRSPRVSVNLMFYLKPNCTKLAKHTHLQTKLTSQTRDLAGFQVSLLKNQISLQPQTVLDMCTGKLVVLQTSEILSRRNTLLIWLLKALQQCETGFALLGGHQLGTESVLQLNDSFSFGQQIQWKRIIDNDRWIQLNLLPKAEFLQLVEDCPTWSQNCLSLNLKGRVYRATIRAVLLYGCGTWPIRVADLRRLQVFDNRCLGTIAHVGLCRRILNEAASPY</sequence>
<evidence type="ECO:0000313" key="1">
    <source>
        <dbReference type="EMBL" id="KER26182.1"/>
    </source>
</evidence>
<dbReference type="EMBL" id="KL596754">
    <property type="protein sequence ID" value="KER26182.1"/>
    <property type="molecule type" value="Genomic_DNA"/>
</dbReference>
<proteinExistence type="predicted"/>
<dbReference type="KEGG" id="ovi:T265_06533"/>
<dbReference type="OrthoDB" id="424543at2759"/>
<dbReference type="AlphaFoldDB" id="A0A074ZKB6"/>
<gene>
    <name evidence="1" type="ORF">T265_06533</name>
</gene>
<dbReference type="RefSeq" id="XP_009170080.1">
    <property type="nucleotide sequence ID" value="XM_009171816.1"/>
</dbReference>
<reference evidence="1 2" key="1">
    <citation type="submission" date="2013-11" db="EMBL/GenBank/DDBJ databases">
        <title>Opisthorchis viverrini - life in the bile duct.</title>
        <authorList>
            <person name="Young N.D."/>
            <person name="Nagarajan N."/>
            <person name="Lin S.J."/>
            <person name="Korhonen P.K."/>
            <person name="Jex A.R."/>
            <person name="Hall R.S."/>
            <person name="Safavi-Hemami H."/>
            <person name="Kaewkong W."/>
            <person name="Bertrand D."/>
            <person name="Gao S."/>
            <person name="Seet Q."/>
            <person name="Wongkham S."/>
            <person name="Teh B.T."/>
            <person name="Wongkham C."/>
            <person name="Intapan P.M."/>
            <person name="Maleewong W."/>
            <person name="Yang X."/>
            <person name="Hu M."/>
            <person name="Wang Z."/>
            <person name="Hofmann A."/>
            <person name="Sternberg P.W."/>
            <person name="Tan P."/>
            <person name="Wang J."/>
            <person name="Gasser R.B."/>
        </authorList>
    </citation>
    <scope>NUCLEOTIDE SEQUENCE [LARGE SCALE GENOMIC DNA]</scope>
</reference>
<protein>
    <submittedName>
        <fullName evidence="1">Uncharacterized protein</fullName>
    </submittedName>
</protein>
<dbReference type="Proteomes" id="UP000054324">
    <property type="component" value="Unassembled WGS sequence"/>
</dbReference>
<dbReference type="GeneID" id="20320712"/>
<accession>A0A074ZKB6</accession>
<name>A0A074ZKB6_OPIVI</name>